<organism evidence="1 2">
    <name type="scientific">Micromonospora pisi</name>
    <dbReference type="NCBI Taxonomy" id="589240"/>
    <lineage>
        <taxon>Bacteria</taxon>
        <taxon>Bacillati</taxon>
        <taxon>Actinomycetota</taxon>
        <taxon>Actinomycetes</taxon>
        <taxon>Micromonosporales</taxon>
        <taxon>Micromonosporaceae</taxon>
        <taxon>Micromonospora</taxon>
    </lineage>
</organism>
<dbReference type="InterPro" id="IPR036412">
    <property type="entry name" value="HAD-like_sf"/>
</dbReference>
<dbReference type="Proteomes" id="UP000277671">
    <property type="component" value="Unassembled WGS sequence"/>
</dbReference>
<evidence type="ECO:0000313" key="1">
    <source>
        <dbReference type="EMBL" id="RKR89171.1"/>
    </source>
</evidence>
<dbReference type="GO" id="GO:0006281">
    <property type="term" value="P:DNA repair"/>
    <property type="evidence" value="ECO:0007669"/>
    <property type="project" value="TreeGrafter"/>
</dbReference>
<keyword evidence="1" id="KW-0378">Hydrolase</keyword>
<reference evidence="1 2" key="1">
    <citation type="submission" date="2018-10" db="EMBL/GenBank/DDBJ databases">
        <title>Sequencing the genomes of 1000 actinobacteria strains.</title>
        <authorList>
            <person name="Klenk H.-P."/>
        </authorList>
    </citation>
    <scope>NUCLEOTIDE SEQUENCE [LARGE SCALE GENOMIC DNA]</scope>
    <source>
        <strain evidence="1 2">DSM 45175</strain>
    </source>
</reference>
<dbReference type="AlphaFoldDB" id="A0A495JK28"/>
<proteinExistence type="predicted"/>
<evidence type="ECO:0000313" key="2">
    <source>
        <dbReference type="Proteomes" id="UP000277671"/>
    </source>
</evidence>
<dbReference type="Gene3D" id="3.40.50.1000">
    <property type="entry name" value="HAD superfamily/HAD-like"/>
    <property type="match status" value="1"/>
</dbReference>
<dbReference type="Pfam" id="PF13419">
    <property type="entry name" value="HAD_2"/>
    <property type="match status" value="1"/>
</dbReference>
<dbReference type="CDD" id="cd01427">
    <property type="entry name" value="HAD_like"/>
    <property type="match status" value="1"/>
</dbReference>
<gene>
    <name evidence="1" type="ORF">BDK92_3509</name>
</gene>
<dbReference type="InterPro" id="IPR006439">
    <property type="entry name" value="HAD-SF_hydro_IA"/>
</dbReference>
<dbReference type="GO" id="GO:0008967">
    <property type="term" value="F:phosphoglycolate phosphatase activity"/>
    <property type="evidence" value="ECO:0007669"/>
    <property type="project" value="TreeGrafter"/>
</dbReference>
<dbReference type="InterPro" id="IPR041492">
    <property type="entry name" value="HAD_2"/>
</dbReference>
<dbReference type="PANTHER" id="PTHR43434:SF1">
    <property type="entry name" value="PHOSPHOGLYCOLATE PHOSPHATASE"/>
    <property type="match status" value="1"/>
</dbReference>
<keyword evidence="2" id="KW-1185">Reference proteome</keyword>
<accession>A0A495JK28</accession>
<dbReference type="OrthoDB" id="4547358at2"/>
<dbReference type="InterPro" id="IPR050155">
    <property type="entry name" value="HAD-like_hydrolase_sf"/>
</dbReference>
<dbReference type="RefSeq" id="WP_121157666.1">
    <property type="nucleotide sequence ID" value="NZ_RBKT01000001.1"/>
</dbReference>
<dbReference type="NCBIfam" id="TIGR01549">
    <property type="entry name" value="HAD-SF-IA-v1"/>
    <property type="match status" value="1"/>
</dbReference>
<dbReference type="EMBL" id="RBKT01000001">
    <property type="protein sequence ID" value="RKR89171.1"/>
    <property type="molecule type" value="Genomic_DNA"/>
</dbReference>
<dbReference type="SUPFAM" id="SSF56784">
    <property type="entry name" value="HAD-like"/>
    <property type="match status" value="1"/>
</dbReference>
<name>A0A495JK28_9ACTN</name>
<dbReference type="PANTHER" id="PTHR43434">
    <property type="entry name" value="PHOSPHOGLYCOLATE PHOSPHATASE"/>
    <property type="match status" value="1"/>
</dbReference>
<dbReference type="InterPro" id="IPR023214">
    <property type="entry name" value="HAD_sf"/>
</dbReference>
<comment type="caution">
    <text evidence="1">The sequence shown here is derived from an EMBL/GenBank/DDBJ whole genome shotgun (WGS) entry which is preliminary data.</text>
</comment>
<dbReference type="GO" id="GO:0005829">
    <property type="term" value="C:cytosol"/>
    <property type="evidence" value="ECO:0007669"/>
    <property type="project" value="TreeGrafter"/>
</dbReference>
<sequence length="229" mass="24844">MTRPNLRTIADRTRYVLLDFDGPVCSIFANYPAPTVATELRRLLVDQGVTLPEHIQTEADPLALLRFTATLNQPTITRRIDDALRTAEVTAAATAEPTPYAREVIVTAHQTGRRVAVVSNNSAEAVRAYLSARRLTDYIHPIIGRTHGQPDQMKPNPAPVLTAVRDLHADSEQCVLVGDSESDIEAAQAARVTAIGYANKRGKRTRLAKAEAIIGSMAELATALAGEEL</sequence>
<protein>
    <submittedName>
        <fullName evidence="1">HAD superfamily hydrolase (TIGR01509 family)/HAD superfamily hydrolase (TIGR01549 family)</fullName>
    </submittedName>
</protein>